<gene>
    <name evidence="10" type="ORF">OSB04_019139</name>
</gene>
<dbReference type="Pfam" id="PF03151">
    <property type="entry name" value="TPT"/>
    <property type="match status" value="1"/>
</dbReference>
<dbReference type="EMBL" id="JARYMX010000005">
    <property type="protein sequence ID" value="KAJ9546596.1"/>
    <property type="molecule type" value="Genomic_DNA"/>
</dbReference>
<accession>A0AA38T192</accession>
<dbReference type="PANTHER" id="PTHR37984">
    <property type="entry name" value="PROTEIN CBG26694"/>
    <property type="match status" value="1"/>
</dbReference>
<evidence type="ECO:0000256" key="2">
    <source>
        <dbReference type="ARBA" id="ARBA00022695"/>
    </source>
</evidence>
<keyword evidence="1" id="KW-0808">Transferase</keyword>
<evidence type="ECO:0000256" key="8">
    <source>
        <dbReference type="SAM" id="Phobius"/>
    </source>
</evidence>
<dbReference type="InterPro" id="IPR050951">
    <property type="entry name" value="Retrovirus_Pol_polyprotein"/>
</dbReference>
<dbReference type="InterPro" id="IPR004853">
    <property type="entry name" value="Sugar_P_trans_dom"/>
</dbReference>
<dbReference type="Proteomes" id="UP001172457">
    <property type="component" value="Chromosome 5"/>
</dbReference>
<dbReference type="SUPFAM" id="SSF54160">
    <property type="entry name" value="Chromo domain-like"/>
    <property type="match status" value="1"/>
</dbReference>
<sequence length="1016" mass="115115">MVPSTERLSLPVSDPSSHHQRGGGEQRLFKGSTMTTRGAYAAISYMACAVMLVLFNKAALSSYSFPSANVITLFQYSHLAYSLTGQNYMSTVGNSDDKAQKPIIANQYEKPTIWKSGSPRGVPFDDQPTALAFEQLKRVMTNPPLLMLPDFSKPFEVECDASGRGIGAVLMQNRRPIAYFSKALSSRNLSKSTYEKELMALVLAIQHWRPYLLGRNFTVFTDQKSLRHLLQQRVASADQQNWLAKLLGYHFEVVYKPGRENSAADSLSRMFEEAELHVLTSFPVWSQLQQIQEEVSTNSELQAVISDLERDPQSRSGFTLHNGVLYHKGRLTYVEECDTCQRQKYLASSPLGLFQPLPIPDLIWDDISMDFITGLPKSGGFEAIFVIVDRLSKYAHFIPIKHPYTARKVAELFAKEVVRLHGLPRSIVSDRDPVFISLFWQELFRLQGTMLKMSSSYHPETDGQTEVVNRCLETYLRCFASEQPTSWSQWLMWAELWYNTTFHNSTGVTPFEVVYGRKPPLVIRYTRGETRIEQVAADLIDRDEALIQLKHHLLRALQQMQKYADSKRKEAEFRPGEWVFLKLRPHRQLSVARRINQKLAPRYYGSFQVVSRVGRVSYKLKFPTTTKVHPVFHISQLKRAVGNYHVQASLPDGLAVEDDFPDEPEELLATRDVVMAGQPLRQCLIKWKGKPHDDVSWVDEDVLRSQFPYFSLEDKAAVKEGGIVGNSDDKAQKPIIANQYEKPTIWKMICSCSFLYILRRWKLISFSSGDTSPLTDNSTRFVSLQTVIHTSPLALTYLLYMLATMESVRGVNVPMYTTLRRTTVVFTMFVEFILVGQKYSRSVIGSVALIVFGAFVAGSRDLSFDAYGYGVVFLSNITTAIYLATISRIGKSSGLNSFGLMWCNGILCGPVLLFWTFIRGDLQMTMDFPYLFAPGFLMVLLLSCVLAFFLNYSIFLNTTLNSAVTQTICGNLKDLFTISLGWMFFGGLPFDLLNVIGQLLGFVGSGFYAYFKLYGK</sequence>
<dbReference type="InterPro" id="IPR036397">
    <property type="entry name" value="RNaseH_sf"/>
</dbReference>
<evidence type="ECO:0000256" key="5">
    <source>
        <dbReference type="ARBA" id="ARBA00022801"/>
    </source>
</evidence>
<protein>
    <recommendedName>
        <fullName evidence="9">Integrase catalytic domain-containing protein</fullName>
    </recommendedName>
</protein>
<proteinExistence type="predicted"/>
<keyword evidence="5" id="KW-0378">Hydrolase</keyword>
<dbReference type="GO" id="GO:0003964">
    <property type="term" value="F:RNA-directed DNA polymerase activity"/>
    <property type="evidence" value="ECO:0007669"/>
    <property type="project" value="UniProtKB-KW"/>
</dbReference>
<dbReference type="InterPro" id="IPR043502">
    <property type="entry name" value="DNA/RNA_pol_sf"/>
</dbReference>
<keyword evidence="2" id="KW-0548">Nucleotidyltransferase</keyword>
<feature type="domain" description="Integrase catalytic" evidence="9">
    <location>
        <begin position="354"/>
        <end position="518"/>
    </location>
</feature>
<dbReference type="Pfam" id="PF17917">
    <property type="entry name" value="RT_RNaseH"/>
    <property type="match status" value="1"/>
</dbReference>
<dbReference type="InterPro" id="IPR016197">
    <property type="entry name" value="Chromo-like_dom_sf"/>
</dbReference>
<dbReference type="SUPFAM" id="SSF56672">
    <property type="entry name" value="DNA/RNA polymerases"/>
    <property type="match status" value="1"/>
</dbReference>
<evidence type="ECO:0000256" key="6">
    <source>
        <dbReference type="ARBA" id="ARBA00022918"/>
    </source>
</evidence>
<dbReference type="GO" id="GO:0016787">
    <property type="term" value="F:hydrolase activity"/>
    <property type="evidence" value="ECO:0007669"/>
    <property type="project" value="UniProtKB-KW"/>
</dbReference>
<evidence type="ECO:0000256" key="3">
    <source>
        <dbReference type="ARBA" id="ARBA00022722"/>
    </source>
</evidence>
<dbReference type="InterPro" id="IPR056924">
    <property type="entry name" value="SH3_Tf2-1"/>
</dbReference>
<dbReference type="InterPro" id="IPR001584">
    <property type="entry name" value="Integrase_cat-core"/>
</dbReference>
<dbReference type="InterPro" id="IPR012337">
    <property type="entry name" value="RNaseH-like_sf"/>
</dbReference>
<feature type="transmembrane region" description="Helical" evidence="8">
    <location>
        <begin position="842"/>
        <end position="860"/>
    </location>
</feature>
<keyword evidence="4" id="KW-0255">Endonuclease</keyword>
<dbReference type="PROSITE" id="PS50994">
    <property type="entry name" value="INTEGRASE"/>
    <property type="match status" value="1"/>
</dbReference>
<dbReference type="PANTHER" id="PTHR37984:SF5">
    <property type="entry name" value="PROTEIN NYNRIN-LIKE"/>
    <property type="match status" value="1"/>
</dbReference>
<evidence type="ECO:0000256" key="4">
    <source>
        <dbReference type="ARBA" id="ARBA00022759"/>
    </source>
</evidence>
<organism evidence="10 11">
    <name type="scientific">Centaurea solstitialis</name>
    <name type="common">yellow star-thistle</name>
    <dbReference type="NCBI Taxonomy" id="347529"/>
    <lineage>
        <taxon>Eukaryota</taxon>
        <taxon>Viridiplantae</taxon>
        <taxon>Streptophyta</taxon>
        <taxon>Embryophyta</taxon>
        <taxon>Tracheophyta</taxon>
        <taxon>Spermatophyta</taxon>
        <taxon>Magnoliopsida</taxon>
        <taxon>eudicotyledons</taxon>
        <taxon>Gunneridae</taxon>
        <taxon>Pentapetalae</taxon>
        <taxon>asterids</taxon>
        <taxon>campanulids</taxon>
        <taxon>Asterales</taxon>
        <taxon>Asteraceae</taxon>
        <taxon>Carduoideae</taxon>
        <taxon>Cardueae</taxon>
        <taxon>Centaureinae</taxon>
        <taxon>Centaurea</taxon>
    </lineage>
</organism>
<evidence type="ECO:0000313" key="11">
    <source>
        <dbReference type="Proteomes" id="UP001172457"/>
    </source>
</evidence>
<evidence type="ECO:0000313" key="10">
    <source>
        <dbReference type="EMBL" id="KAJ9546596.1"/>
    </source>
</evidence>
<keyword evidence="6" id="KW-0695">RNA-directed DNA polymerase</keyword>
<dbReference type="Gene3D" id="3.30.420.10">
    <property type="entry name" value="Ribonuclease H-like superfamily/Ribonuclease H"/>
    <property type="match status" value="1"/>
</dbReference>
<keyword evidence="8" id="KW-0812">Transmembrane</keyword>
<evidence type="ECO:0000259" key="9">
    <source>
        <dbReference type="PROSITE" id="PS50994"/>
    </source>
</evidence>
<dbReference type="Gene3D" id="3.10.20.370">
    <property type="match status" value="1"/>
</dbReference>
<name>A0AA38T192_9ASTR</name>
<feature type="region of interest" description="Disordered" evidence="7">
    <location>
        <begin position="1"/>
        <end position="29"/>
    </location>
</feature>
<keyword evidence="8" id="KW-0472">Membrane</keyword>
<dbReference type="GO" id="GO:0015074">
    <property type="term" value="P:DNA integration"/>
    <property type="evidence" value="ECO:0007669"/>
    <property type="project" value="InterPro"/>
</dbReference>
<keyword evidence="3" id="KW-0540">Nuclease</keyword>
<feature type="transmembrane region" description="Helical" evidence="8">
    <location>
        <begin position="898"/>
        <end position="918"/>
    </location>
</feature>
<keyword evidence="8" id="KW-1133">Transmembrane helix</keyword>
<dbReference type="Pfam" id="PF24626">
    <property type="entry name" value="SH3_Tf2-1"/>
    <property type="match status" value="1"/>
</dbReference>
<reference evidence="10" key="1">
    <citation type="submission" date="2023-03" db="EMBL/GenBank/DDBJ databases">
        <title>Chromosome-scale reference genome and RAD-based genetic map of yellow starthistle (Centaurea solstitialis) reveal putative structural variation and QTLs associated with invader traits.</title>
        <authorList>
            <person name="Reatini B."/>
            <person name="Cang F.A."/>
            <person name="Jiang Q."/>
            <person name="Mckibben M.T.W."/>
            <person name="Barker M.S."/>
            <person name="Rieseberg L.H."/>
            <person name="Dlugosch K.M."/>
        </authorList>
    </citation>
    <scope>NUCLEOTIDE SEQUENCE</scope>
    <source>
        <strain evidence="10">CAN-66</strain>
        <tissue evidence="10">Leaf</tissue>
    </source>
</reference>
<dbReference type="GO" id="GO:0003676">
    <property type="term" value="F:nucleic acid binding"/>
    <property type="evidence" value="ECO:0007669"/>
    <property type="project" value="InterPro"/>
</dbReference>
<keyword evidence="11" id="KW-1185">Reference proteome</keyword>
<dbReference type="InterPro" id="IPR041373">
    <property type="entry name" value="RT_RNaseH"/>
</dbReference>
<comment type="caution">
    <text evidence="10">The sequence shown here is derived from an EMBL/GenBank/DDBJ whole genome shotgun (WGS) entry which is preliminary data.</text>
</comment>
<feature type="transmembrane region" description="Helical" evidence="8">
    <location>
        <begin position="866"/>
        <end position="886"/>
    </location>
</feature>
<feature type="transmembrane region" description="Helical" evidence="8">
    <location>
        <begin position="992"/>
        <end position="1011"/>
    </location>
</feature>
<dbReference type="FunFam" id="3.10.20.370:FF:000001">
    <property type="entry name" value="Retrovirus-related Pol polyprotein from transposon 17.6-like protein"/>
    <property type="match status" value="1"/>
</dbReference>
<dbReference type="AlphaFoldDB" id="A0AA38T192"/>
<dbReference type="GO" id="GO:0004519">
    <property type="term" value="F:endonuclease activity"/>
    <property type="evidence" value="ECO:0007669"/>
    <property type="project" value="UniProtKB-KW"/>
</dbReference>
<dbReference type="SUPFAM" id="SSF53098">
    <property type="entry name" value="Ribonuclease H-like"/>
    <property type="match status" value="1"/>
</dbReference>
<dbReference type="CDD" id="cd09274">
    <property type="entry name" value="RNase_HI_RT_Ty3"/>
    <property type="match status" value="1"/>
</dbReference>
<evidence type="ECO:0000256" key="7">
    <source>
        <dbReference type="SAM" id="MobiDB-lite"/>
    </source>
</evidence>
<evidence type="ECO:0000256" key="1">
    <source>
        <dbReference type="ARBA" id="ARBA00022679"/>
    </source>
</evidence>
<feature type="transmembrane region" description="Helical" evidence="8">
    <location>
        <begin position="930"/>
        <end position="956"/>
    </location>
</feature>